<accession>A0A2T4VXX4</accession>
<dbReference type="Proteomes" id="UP000240811">
    <property type="component" value="Unassembled WGS sequence"/>
</dbReference>
<dbReference type="Pfam" id="PF00528">
    <property type="entry name" value="BPD_transp_1"/>
    <property type="match status" value="1"/>
</dbReference>
<feature type="transmembrane region" description="Helical" evidence="7">
    <location>
        <begin position="55"/>
        <end position="76"/>
    </location>
</feature>
<dbReference type="AlphaFoldDB" id="A0A2T4VXX4"/>
<evidence type="ECO:0000256" key="2">
    <source>
        <dbReference type="ARBA" id="ARBA00022448"/>
    </source>
</evidence>
<feature type="transmembrane region" description="Helical" evidence="7">
    <location>
        <begin position="88"/>
        <end position="108"/>
    </location>
</feature>
<evidence type="ECO:0000259" key="8">
    <source>
        <dbReference type="PROSITE" id="PS50928"/>
    </source>
</evidence>
<evidence type="ECO:0000256" key="1">
    <source>
        <dbReference type="ARBA" id="ARBA00004651"/>
    </source>
</evidence>
<keyword evidence="4 7" id="KW-0812">Transmembrane</keyword>
<gene>
    <name evidence="9" type="ORF">C4617_02030</name>
</gene>
<keyword evidence="6 7" id="KW-0472">Membrane</keyword>
<reference evidence="10" key="1">
    <citation type="submission" date="2018-02" db="EMBL/GenBank/DDBJ databases">
        <title>Genome sequence of Candidatus Liberibacter europaeus.</title>
        <authorList>
            <person name="Frampton R.A."/>
            <person name="Thompson S.M."/>
            <person name="David C."/>
            <person name="Addison S.M."/>
            <person name="Smith G.R."/>
        </authorList>
    </citation>
    <scope>NUCLEOTIDE SEQUENCE [LARGE SCALE GENOMIC DNA]</scope>
</reference>
<evidence type="ECO:0000313" key="9">
    <source>
        <dbReference type="EMBL" id="PTL86618.1"/>
    </source>
</evidence>
<dbReference type="InterPro" id="IPR051322">
    <property type="entry name" value="AA_ABC_Transporter_Permease"/>
</dbReference>
<comment type="caution">
    <text evidence="9">The sequence shown here is derived from an EMBL/GenBank/DDBJ whole genome shotgun (WGS) entry which is preliminary data.</text>
</comment>
<dbReference type="EMBL" id="PSQJ01000002">
    <property type="protein sequence ID" value="PTL86618.1"/>
    <property type="molecule type" value="Genomic_DNA"/>
</dbReference>
<keyword evidence="3" id="KW-1003">Cell membrane</keyword>
<dbReference type="InterPro" id="IPR035906">
    <property type="entry name" value="MetI-like_sf"/>
</dbReference>
<sequence length="219" mass="23579">MSTDLWGIFFTALLETFYMTSISGIIGSVLGVPIGLFLATSDNEGLFPAPVMRSLISLVVNTIRSIPFMILVISMIPITRYLIGTSIGIKATIVPLSVIVTAFVARLIEVPIREVSKDLIEMGVSVGASPLQIVLKILIVESKSGIVRSLTMTFIGLINYSSVAGAIGGGGLGDLAIRYGHQRFMPEVTFFVMLAIVILVQVIQVIGEFVEKLISKHHS</sequence>
<organism evidence="9 10">
    <name type="scientific">Candidatus Liberibacter europaeus</name>
    <dbReference type="NCBI Taxonomy" id="744859"/>
    <lineage>
        <taxon>Bacteria</taxon>
        <taxon>Pseudomonadati</taxon>
        <taxon>Pseudomonadota</taxon>
        <taxon>Alphaproteobacteria</taxon>
        <taxon>Hyphomicrobiales</taxon>
        <taxon>Rhizobiaceae</taxon>
        <taxon>Liberibacter</taxon>
    </lineage>
</organism>
<dbReference type="InterPro" id="IPR000515">
    <property type="entry name" value="MetI-like"/>
</dbReference>
<keyword evidence="5 7" id="KW-1133">Transmembrane helix</keyword>
<dbReference type="Gene3D" id="1.10.3720.10">
    <property type="entry name" value="MetI-like"/>
    <property type="match status" value="1"/>
</dbReference>
<comment type="similarity">
    <text evidence="7">Belongs to the binding-protein-dependent transport system permease family.</text>
</comment>
<protein>
    <submittedName>
        <fullName evidence="9">DL-methionine transporter permease subunit</fullName>
    </submittedName>
</protein>
<evidence type="ECO:0000256" key="3">
    <source>
        <dbReference type="ARBA" id="ARBA00022475"/>
    </source>
</evidence>
<comment type="subcellular location">
    <subcellularLocation>
        <location evidence="1 7">Cell membrane</location>
        <topology evidence="1 7">Multi-pass membrane protein</topology>
    </subcellularLocation>
</comment>
<dbReference type="PROSITE" id="PS50928">
    <property type="entry name" value="ABC_TM1"/>
    <property type="match status" value="1"/>
</dbReference>
<evidence type="ECO:0000256" key="7">
    <source>
        <dbReference type="RuleBase" id="RU363032"/>
    </source>
</evidence>
<keyword evidence="2 7" id="KW-0813">Transport</keyword>
<feature type="transmembrane region" description="Helical" evidence="7">
    <location>
        <begin position="146"/>
        <end position="168"/>
    </location>
</feature>
<name>A0A2T4VXX4_9HYPH</name>
<dbReference type="GO" id="GO:0005886">
    <property type="term" value="C:plasma membrane"/>
    <property type="evidence" value="ECO:0007669"/>
    <property type="project" value="UniProtKB-SubCell"/>
</dbReference>
<feature type="domain" description="ABC transmembrane type-1" evidence="8">
    <location>
        <begin position="13"/>
        <end position="207"/>
    </location>
</feature>
<feature type="transmembrane region" description="Helical" evidence="7">
    <location>
        <begin position="188"/>
        <end position="210"/>
    </location>
</feature>
<proteinExistence type="inferred from homology"/>
<evidence type="ECO:0000256" key="6">
    <source>
        <dbReference type="ARBA" id="ARBA00023136"/>
    </source>
</evidence>
<dbReference type="CDD" id="cd06261">
    <property type="entry name" value="TM_PBP2"/>
    <property type="match status" value="1"/>
</dbReference>
<dbReference type="PANTHER" id="PTHR30450:SF1">
    <property type="entry name" value="D-METHIONINE TRANSPORT SYSTEM PERMEASE PROTEIN METI-RELATED"/>
    <property type="match status" value="1"/>
</dbReference>
<dbReference type="GO" id="GO:0048473">
    <property type="term" value="P:D-methionine transmembrane transport"/>
    <property type="evidence" value="ECO:0007669"/>
    <property type="project" value="TreeGrafter"/>
</dbReference>
<dbReference type="PANTHER" id="PTHR30450">
    <property type="entry name" value="ABC TRANSPORTER PERMEASE"/>
    <property type="match status" value="1"/>
</dbReference>
<evidence type="ECO:0000313" key="10">
    <source>
        <dbReference type="Proteomes" id="UP000240811"/>
    </source>
</evidence>
<feature type="transmembrane region" description="Helical" evidence="7">
    <location>
        <begin position="120"/>
        <end position="139"/>
    </location>
</feature>
<evidence type="ECO:0000256" key="4">
    <source>
        <dbReference type="ARBA" id="ARBA00022692"/>
    </source>
</evidence>
<dbReference type="SUPFAM" id="SSF161098">
    <property type="entry name" value="MetI-like"/>
    <property type="match status" value="1"/>
</dbReference>
<evidence type="ECO:0000256" key="5">
    <source>
        <dbReference type="ARBA" id="ARBA00022989"/>
    </source>
</evidence>